<dbReference type="OrthoDB" id="2403609at2759"/>
<protein>
    <submittedName>
        <fullName evidence="2">20012_t:CDS:1</fullName>
    </submittedName>
</protein>
<organism evidence="2 3">
    <name type="scientific">Racocetra fulgida</name>
    <dbReference type="NCBI Taxonomy" id="60492"/>
    <lineage>
        <taxon>Eukaryota</taxon>
        <taxon>Fungi</taxon>
        <taxon>Fungi incertae sedis</taxon>
        <taxon>Mucoromycota</taxon>
        <taxon>Glomeromycotina</taxon>
        <taxon>Glomeromycetes</taxon>
        <taxon>Diversisporales</taxon>
        <taxon>Gigasporaceae</taxon>
        <taxon>Racocetra</taxon>
    </lineage>
</organism>
<dbReference type="InterPro" id="IPR027417">
    <property type="entry name" value="P-loop_NTPase"/>
</dbReference>
<accession>A0A9N9FTL4</accession>
<dbReference type="SUPFAM" id="SSF52540">
    <property type="entry name" value="P-loop containing nucleoside triphosphate hydrolases"/>
    <property type="match status" value="1"/>
</dbReference>
<evidence type="ECO:0000313" key="3">
    <source>
        <dbReference type="Proteomes" id="UP000789396"/>
    </source>
</evidence>
<evidence type="ECO:0000259" key="1">
    <source>
        <dbReference type="Pfam" id="PF05707"/>
    </source>
</evidence>
<dbReference type="AlphaFoldDB" id="A0A9N9FTL4"/>
<name>A0A9N9FTL4_9GLOM</name>
<keyword evidence="3" id="KW-1185">Reference proteome</keyword>
<reference evidence="2" key="1">
    <citation type="submission" date="2021-06" db="EMBL/GenBank/DDBJ databases">
        <authorList>
            <person name="Kallberg Y."/>
            <person name="Tangrot J."/>
            <person name="Rosling A."/>
        </authorList>
    </citation>
    <scope>NUCLEOTIDE SEQUENCE</scope>
    <source>
        <strain evidence="2">IN212</strain>
    </source>
</reference>
<proteinExistence type="predicted"/>
<dbReference type="EMBL" id="CAJVPZ010005115">
    <property type="protein sequence ID" value="CAG8556653.1"/>
    <property type="molecule type" value="Genomic_DNA"/>
</dbReference>
<dbReference type="InterPro" id="IPR008900">
    <property type="entry name" value="Zot_N"/>
</dbReference>
<dbReference type="Gene3D" id="3.40.50.300">
    <property type="entry name" value="P-loop containing nucleotide triphosphate hydrolases"/>
    <property type="match status" value="1"/>
</dbReference>
<evidence type="ECO:0000313" key="2">
    <source>
        <dbReference type="EMBL" id="CAG8556653.1"/>
    </source>
</evidence>
<feature type="domain" description="Zona occludens toxin N-terminal" evidence="1">
    <location>
        <begin position="68"/>
        <end position="134"/>
    </location>
</feature>
<gene>
    <name evidence="2" type="ORF">RFULGI_LOCUS4880</name>
</gene>
<comment type="caution">
    <text evidence="2">The sequence shown here is derived from an EMBL/GenBank/DDBJ whole genome shotgun (WGS) entry which is preliminary data.</text>
</comment>
<sequence>MIIDNTQEFITFCERADSLVFYGPVGQGKTSLLAMLAQELSGENKYATFPQIDFTYQPKQLLGVKETIFLDEINLLFKGNIVHEARAEKRFLSHFFALSRHQGTKIILNGQRLGQVWIELREVATAVCQVEKLALKEEGLYVRVEILMATA</sequence>
<dbReference type="Proteomes" id="UP000789396">
    <property type="component" value="Unassembled WGS sequence"/>
</dbReference>
<dbReference type="Pfam" id="PF05707">
    <property type="entry name" value="Zot"/>
    <property type="match status" value="1"/>
</dbReference>